<feature type="region of interest" description="Disordered" evidence="1">
    <location>
        <begin position="471"/>
        <end position="502"/>
    </location>
</feature>
<evidence type="ECO:0000313" key="2">
    <source>
        <dbReference type="EMBL" id="KAK6506638.1"/>
    </source>
</evidence>
<evidence type="ECO:0000313" key="3">
    <source>
        <dbReference type="Proteomes" id="UP001370758"/>
    </source>
</evidence>
<feature type="region of interest" description="Disordered" evidence="1">
    <location>
        <begin position="405"/>
        <end position="425"/>
    </location>
</feature>
<protein>
    <submittedName>
        <fullName evidence="2">Uncharacterized protein</fullName>
    </submittedName>
</protein>
<feature type="compositionally biased region" description="Polar residues" evidence="1">
    <location>
        <begin position="359"/>
        <end position="377"/>
    </location>
</feature>
<feature type="compositionally biased region" description="Polar residues" evidence="1">
    <location>
        <begin position="405"/>
        <end position="415"/>
    </location>
</feature>
<reference evidence="2 3" key="1">
    <citation type="submission" date="2023-08" db="EMBL/GenBank/DDBJ databases">
        <authorList>
            <person name="Palmer J.M."/>
        </authorList>
    </citation>
    <scope>NUCLEOTIDE SEQUENCE [LARGE SCALE GENOMIC DNA]</scope>
    <source>
        <strain evidence="2 3">TWF481</strain>
    </source>
</reference>
<feature type="region of interest" description="Disordered" evidence="1">
    <location>
        <begin position="563"/>
        <end position="587"/>
    </location>
</feature>
<feature type="region of interest" description="Disordered" evidence="1">
    <location>
        <begin position="359"/>
        <end position="381"/>
    </location>
</feature>
<accession>A0AAV9WIF8</accession>
<name>A0AAV9WIF8_9PEZI</name>
<keyword evidence="3" id="KW-1185">Reference proteome</keyword>
<sequence>MGNANSKYHPSQMQPVTLCWNDELIGSCTLSELHRNFPRLRRGFHNFDPRGDRHSRSLGQVTIVYDLAPLRDVVLWARSPEPQPDEARLVSPTRFGGSEALRIVVFTLFRRIKNGQTYNVRAALTEAFAAGYPFRHEFGPRDRERELQPRQISQYNTDEDLGLRDISAYLTLLESFVEVSLVLECLDNGQNPTREHIENAYLKYRKHIKHNISNIEESLRFLRLGDLLAHTQMMQDFTFPVLSSYDTLFKRYNSNSHNITFAQYGERQWNLSRRLCDYLELEHNEFQKRKKAREAAILAETPRSHMGGGLEENLPMVPYEDSQSLENSVFLTLSPQVLQKIIESSPVTVDPAQSAYQITSPEHPTAPQLQITSTSGNNHKDHSYDHIVIQLRIFQNPSKHSLGMQNDRITPSHTPIPSRRGSPAPSEYFFGPHQDHHGFPRSGNMPNGAHGGMGMGGRSGLNRNNTFHTLDDYGFPATPRPGRDDFDGGEHRRFNKDDRFRGRRMPGGLDDLGIGLGIDGGRFDGLGREGMMGMHGFDVQTIVARMMAQAVREEKKREYVMPWQRNGGSGPVNGQKLIGYTGGEGYR</sequence>
<dbReference type="AlphaFoldDB" id="A0AAV9WIF8"/>
<feature type="compositionally biased region" description="Basic and acidic residues" evidence="1">
    <location>
        <begin position="481"/>
        <end position="500"/>
    </location>
</feature>
<evidence type="ECO:0000256" key="1">
    <source>
        <dbReference type="SAM" id="MobiDB-lite"/>
    </source>
</evidence>
<organism evidence="2 3">
    <name type="scientific">Arthrobotrys musiformis</name>
    <dbReference type="NCBI Taxonomy" id="47236"/>
    <lineage>
        <taxon>Eukaryota</taxon>
        <taxon>Fungi</taxon>
        <taxon>Dikarya</taxon>
        <taxon>Ascomycota</taxon>
        <taxon>Pezizomycotina</taxon>
        <taxon>Orbiliomycetes</taxon>
        <taxon>Orbiliales</taxon>
        <taxon>Orbiliaceae</taxon>
        <taxon>Arthrobotrys</taxon>
    </lineage>
</organism>
<dbReference type="EMBL" id="JAVHJL010000003">
    <property type="protein sequence ID" value="KAK6506638.1"/>
    <property type="molecule type" value="Genomic_DNA"/>
</dbReference>
<comment type="caution">
    <text evidence="2">The sequence shown here is derived from an EMBL/GenBank/DDBJ whole genome shotgun (WGS) entry which is preliminary data.</text>
</comment>
<proteinExistence type="predicted"/>
<gene>
    <name evidence="2" type="ORF">TWF481_005094</name>
</gene>
<dbReference type="Proteomes" id="UP001370758">
    <property type="component" value="Unassembled WGS sequence"/>
</dbReference>